<dbReference type="InterPro" id="IPR036134">
    <property type="entry name" value="Crypto/Photolyase_FAD-like_sf"/>
</dbReference>
<proteinExistence type="predicted"/>
<protein>
    <submittedName>
        <fullName evidence="1">Deoxyribodipyrimidine photolyase-related protein</fullName>
    </submittedName>
</protein>
<dbReference type="GO" id="GO:0016829">
    <property type="term" value="F:lyase activity"/>
    <property type="evidence" value="ECO:0007669"/>
    <property type="project" value="UniProtKB-KW"/>
</dbReference>
<reference evidence="1 2" key="1">
    <citation type="submission" date="2018-06" db="EMBL/GenBank/DDBJ databases">
        <title>Genomic Encyclopedia of Archaeal and Bacterial Type Strains, Phase II (KMG-II): from individual species to whole genera.</title>
        <authorList>
            <person name="Goeker M."/>
        </authorList>
    </citation>
    <scope>NUCLEOTIDE SEQUENCE [LARGE SCALE GENOMIC DNA]</scope>
    <source>
        <strain evidence="1 2">DSM 15361</strain>
    </source>
</reference>
<dbReference type="RefSeq" id="WP_111541237.1">
    <property type="nucleotide sequence ID" value="NZ_QKYV01000005.1"/>
</dbReference>
<dbReference type="Gene3D" id="1.10.579.10">
    <property type="entry name" value="DNA Cyclobutane Dipyrimidine Photolyase, subunit A, domain 3"/>
    <property type="match status" value="1"/>
</dbReference>
<name>A0A2W7I2A7_9FLAO</name>
<dbReference type="AlphaFoldDB" id="A0A2W7I2A7"/>
<evidence type="ECO:0000313" key="2">
    <source>
        <dbReference type="Proteomes" id="UP000249542"/>
    </source>
</evidence>
<dbReference type="Gene3D" id="1.10.10.1710">
    <property type="entry name" value="Deoxyribodipyrimidine photolyase-related"/>
    <property type="match status" value="1"/>
</dbReference>
<comment type="caution">
    <text evidence="1">The sequence shown here is derived from an EMBL/GenBank/DDBJ whole genome shotgun (WGS) entry which is preliminary data.</text>
</comment>
<dbReference type="PANTHER" id="PTHR38657:SF1">
    <property type="entry name" value="SLR1343 PROTEIN"/>
    <property type="match status" value="1"/>
</dbReference>
<dbReference type="InterPro" id="IPR052551">
    <property type="entry name" value="UV-DNA_repair_photolyase"/>
</dbReference>
<accession>A0A2W7I2A7</accession>
<keyword evidence="1" id="KW-0456">Lyase</keyword>
<organism evidence="1 2">
    <name type="scientific">Mesonia algae</name>
    <dbReference type="NCBI Taxonomy" id="213248"/>
    <lineage>
        <taxon>Bacteria</taxon>
        <taxon>Pseudomonadati</taxon>
        <taxon>Bacteroidota</taxon>
        <taxon>Flavobacteriia</taxon>
        <taxon>Flavobacteriales</taxon>
        <taxon>Flavobacteriaceae</taxon>
        <taxon>Mesonia</taxon>
    </lineage>
</organism>
<gene>
    <name evidence="1" type="ORF">LX95_01940</name>
</gene>
<dbReference type="Gene3D" id="3.40.50.620">
    <property type="entry name" value="HUPs"/>
    <property type="match status" value="1"/>
</dbReference>
<dbReference type="InterPro" id="IPR007357">
    <property type="entry name" value="PhrB-like"/>
</dbReference>
<dbReference type="InterPro" id="IPR014729">
    <property type="entry name" value="Rossmann-like_a/b/a_fold"/>
</dbReference>
<dbReference type="PANTHER" id="PTHR38657">
    <property type="entry name" value="SLR1343 PROTEIN"/>
    <property type="match status" value="1"/>
</dbReference>
<dbReference type="EMBL" id="QKYV01000005">
    <property type="protein sequence ID" value="PZW39582.1"/>
    <property type="molecule type" value="Genomic_DNA"/>
</dbReference>
<keyword evidence="2" id="KW-1185">Reference proteome</keyword>
<sequence length="511" mass="61108">MKTLRLILGDQLNYKHSWLHHKDEEVMYVMAEMLQETNYVNHHIQKVVGFFSSMRNFYEHFKNLGHQFTYYEIDDENNPQKLKKIIQQLIKTHSIQKFEYQLPDEYRLDKELKEICASLTIKTNVTSTEHFLTSRTDLKDFYKGKKEMVMEYFYRHMRKKYDILMETKKKPEGGKWNFDKSNRKKWTAETEIPKEKSFRKDVSSIVTQIQNMSIKTIGNIDEKKFSWPTSREDSLKVLRYFCDNLLVHFGDFQDAMHTDEKFLYHSRLSFALNTKMLAPKEVIDAAVNSYYEKKDEIDISQIEGFVRQILGWREYMRGIYWKEMPNYVTKNKLNNKNELPNFYWTANTKMNCLKKSIQQSLDDAYAHHIQRLMITGNFALLTQTDPKLVDDWYLGIYIDAIQWVEMPNTRGMSQFADGGIVATKPYVSSGSYINKMSNYCKDCFYSVHTKTKENSCPFNSLYWNFLSEKHEILKDNHRMNMIWSVYHKMDKETLTKHKERATKILENINEY</sequence>
<dbReference type="Pfam" id="PF04244">
    <property type="entry name" value="DPRP"/>
    <property type="match status" value="1"/>
</dbReference>
<evidence type="ECO:0000313" key="1">
    <source>
        <dbReference type="EMBL" id="PZW39582.1"/>
    </source>
</evidence>
<dbReference type="SUPFAM" id="SSF48173">
    <property type="entry name" value="Cryptochrome/photolyase FAD-binding domain"/>
    <property type="match status" value="1"/>
</dbReference>
<dbReference type="Gene3D" id="1.25.40.80">
    <property type="match status" value="1"/>
</dbReference>
<dbReference type="Proteomes" id="UP000249542">
    <property type="component" value="Unassembled WGS sequence"/>
</dbReference>